<keyword evidence="5" id="KW-1185">Reference proteome</keyword>
<dbReference type="SUPFAM" id="SSF55383">
    <property type="entry name" value="Copper amine oxidase, domain N"/>
    <property type="match status" value="1"/>
</dbReference>
<comment type="caution">
    <text evidence="4">The sequence shown here is derived from an EMBL/GenBank/DDBJ whole genome shotgun (WGS) entry which is preliminary data.</text>
</comment>
<evidence type="ECO:0008006" key="6">
    <source>
        <dbReference type="Google" id="ProtNLM"/>
    </source>
</evidence>
<feature type="domain" description="DUF3298" evidence="2">
    <location>
        <begin position="284"/>
        <end position="353"/>
    </location>
</feature>
<protein>
    <recommendedName>
        <fullName evidence="6">DUF4163 domain-containing protein</fullName>
    </recommendedName>
</protein>
<dbReference type="RefSeq" id="WP_182538599.1">
    <property type="nucleotide sequence ID" value="NZ_JACJIP010000032.1"/>
</dbReference>
<feature type="domain" description="Deacetylase PdaC" evidence="3">
    <location>
        <begin position="170"/>
        <end position="265"/>
    </location>
</feature>
<evidence type="ECO:0000313" key="5">
    <source>
        <dbReference type="Proteomes" id="UP000567067"/>
    </source>
</evidence>
<evidence type="ECO:0000313" key="4">
    <source>
        <dbReference type="EMBL" id="MBA9087594.1"/>
    </source>
</evidence>
<dbReference type="InterPro" id="IPR037126">
    <property type="entry name" value="PdaC/RsiV-like_sf"/>
</dbReference>
<accession>A0A7W3SWN2</accession>
<sequence>MKRQIGWSAVVLAAGLLAGGTIFPAGTGYAAIEKKVVSNSSSNIVTLKLNGVIKQQQGLFVEGHTYVPVTFLRDVLKMPVSYDSASKIYRVGKDYRQLNLSVYSEGIAADLNGFYLNDAEAKMVNGRLFVPFQWVKNYLGYQGEWSAATKRLNVMPSKENGITLTSATSNEDSSEAKINLKYPQVSNVSNTEAESAINEILKKDALTFKESIEKQIQERITVQEIGLQSQPYEFMSSYIVTYNQNNVLSLITENYEYTGGAHGMTYRKGYTFSLKDGKLLGLGDLFGKNANYEKQLNDKIKAKLNATPGYFGGFEKLGEHPDFYLQQGTLKMFFQLYEYTPYAAGFPELSFSFDSLLPKDSPFESLK</sequence>
<dbReference type="Pfam" id="PF07833">
    <property type="entry name" value="Cu_amine_oxidN1"/>
    <property type="match status" value="1"/>
</dbReference>
<dbReference type="InterPro" id="IPR021729">
    <property type="entry name" value="DUF3298"/>
</dbReference>
<dbReference type="Proteomes" id="UP000567067">
    <property type="component" value="Unassembled WGS sequence"/>
</dbReference>
<dbReference type="InterPro" id="IPR036582">
    <property type="entry name" value="Mao_N_sf"/>
</dbReference>
<reference evidence="4 5" key="1">
    <citation type="submission" date="2020-08" db="EMBL/GenBank/DDBJ databases">
        <title>Genomic Encyclopedia of Type Strains, Phase III (KMG-III): the genomes of soil and plant-associated and newly described type strains.</title>
        <authorList>
            <person name="Whitman W."/>
        </authorList>
    </citation>
    <scope>NUCLEOTIDE SEQUENCE [LARGE SCALE GENOMIC DNA]</scope>
    <source>
        <strain evidence="4 5">CECT 8693</strain>
    </source>
</reference>
<evidence type="ECO:0000259" key="2">
    <source>
        <dbReference type="Pfam" id="PF11738"/>
    </source>
</evidence>
<evidence type="ECO:0000259" key="3">
    <source>
        <dbReference type="Pfam" id="PF13739"/>
    </source>
</evidence>
<evidence type="ECO:0000259" key="1">
    <source>
        <dbReference type="Pfam" id="PF07833"/>
    </source>
</evidence>
<dbReference type="InterPro" id="IPR012854">
    <property type="entry name" value="Cu_amine_oxidase-like_N"/>
</dbReference>
<gene>
    <name evidence="4" type="ORF">FHR92_004079</name>
</gene>
<proteinExistence type="predicted"/>
<organism evidence="4 5">
    <name type="scientific">Fontibacillus solani</name>
    <dbReference type="NCBI Taxonomy" id="1572857"/>
    <lineage>
        <taxon>Bacteria</taxon>
        <taxon>Bacillati</taxon>
        <taxon>Bacillota</taxon>
        <taxon>Bacilli</taxon>
        <taxon>Bacillales</taxon>
        <taxon>Paenibacillaceae</taxon>
        <taxon>Fontibacillus</taxon>
    </lineage>
</organism>
<dbReference type="InterPro" id="IPR025303">
    <property type="entry name" value="PdaC"/>
</dbReference>
<dbReference type="Pfam" id="PF13739">
    <property type="entry name" value="PdaC"/>
    <property type="match status" value="1"/>
</dbReference>
<dbReference type="AlphaFoldDB" id="A0A7W3SWN2"/>
<dbReference type="Gene3D" id="3.90.640.20">
    <property type="entry name" value="Heat-shock cognate protein, ATPase"/>
    <property type="match status" value="1"/>
</dbReference>
<name>A0A7W3SWN2_9BACL</name>
<dbReference type="Pfam" id="PF11738">
    <property type="entry name" value="DUF3298"/>
    <property type="match status" value="1"/>
</dbReference>
<dbReference type="EMBL" id="JACJIP010000032">
    <property type="protein sequence ID" value="MBA9087594.1"/>
    <property type="molecule type" value="Genomic_DNA"/>
</dbReference>
<feature type="domain" description="Copper amine oxidase-like N-terminal" evidence="1">
    <location>
        <begin position="55"/>
        <end position="152"/>
    </location>
</feature>
<dbReference type="Gene3D" id="3.30.565.40">
    <property type="entry name" value="Fervidobacterium nodosum Rt17-B1 like"/>
    <property type="match status" value="1"/>
</dbReference>